<dbReference type="PRINTS" id="PR01040">
    <property type="entry name" value="TRNASYNTHTYR"/>
</dbReference>
<dbReference type="PANTHER" id="PTHR11766:SF0">
    <property type="entry name" value="TYROSINE--TRNA LIGASE, MITOCHONDRIAL"/>
    <property type="match status" value="1"/>
</dbReference>
<protein>
    <recommendedName>
        <fullName evidence="8">Tyrosine--tRNA ligase</fullName>
        <ecNumber evidence="8">6.1.1.1</ecNumber>
    </recommendedName>
    <alternativeName>
        <fullName evidence="8">Tyrosyl-tRNA synthetase</fullName>
        <shortName evidence="8">TyrRS</shortName>
    </alternativeName>
</protein>
<dbReference type="CDD" id="cd00165">
    <property type="entry name" value="S4"/>
    <property type="match status" value="1"/>
</dbReference>
<dbReference type="STRING" id="121616.GA0070216_12582"/>
<proteinExistence type="inferred from homology"/>
<keyword evidence="2 8" id="KW-0547">Nucleotide-binding</keyword>
<dbReference type="HAMAP" id="MF_02006">
    <property type="entry name" value="Tyr_tRNA_synth_type1"/>
    <property type="match status" value="1"/>
</dbReference>
<feature type="short sequence motif" description="'KMSKS' region" evidence="8">
    <location>
        <begin position="239"/>
        <end position="243"/>
    </location>
</feature>
<feature type="binding site" evidence="8">
    <location>
        <position position="183"/>
    </location>
    <ligand>
        <name>L-tyrosine</name>
        <dbReference type="ChEBI" id="CHEBI:58315"/>
    </ligand>
</feature>
<comment type="function">
    <text evidence="8">Catalyzes the attachment of tyrosine to tRNA(Tyr) in a two-step reaction: tyrosine is first activated by ATP to form Tyr-AMP and then transferred to the acceptor end of tRNA(Tyr).</text>
</comment>
<evidence type="ECO:0000256" key="6">
    <source>
        <dbReference type="ARBA" id="ARBA00023146"/>
    </source>
</evidence>
<evidence type="ECO:0000256" key="9">
    <source>
        <dbReference type="PROSITE-ProRule" id="PRU00182"/>
    </source>
</evidence>
<dbReference type="Gene3D" id="3.40.50.620">
    <property type="entry name" value="HUPs"/>
    <property type="match status" value="1"/>
</dbReference>
<dbReference type="PROSITE" id="PS50889">
    <property type="entry name" value="S4"/>
    <property type="match status" value="1"/>
</dbReference>
<evidence type="ECO:0000256" key="3">
    <source>
        <dbReference type="ARBA" id="ARBA00022840"/>
    </source>
</evidence>
<keyword evidence="6 8" id="KW-0030">Aminoacyl-tRNA synthetase</keyword>
<dbReference type="PANTHER" id="PTHR11766">
    <property type="entry name" value="TYROSYL-TRNA SYNTHETASE"/>
    <property type="match status" value="1"/>
</dbReference>
<gene>
    <name evidence="8" type="primary">tyrS</name>
    <name evidence="11" type="ORF">GA0070216_12582</name>
</gene>
<dbReference type="GO" id="GO:0004831">
    <property type="term" value="F:tyrosine-tRNA ligase activity"/>
    <property type="evidence" value="ECO:0007669"/>
    <property type="project" value="UniProtKB-UniRule"/>
</dbReference>
<feature type="short sequence motif" description="'HIGH' region" evidence="8">
    <location>
        <begin position="51"/>
        <end position="60"/>
    </location>
</feature>
<dbReference type="NCBIfam" id="TIGR00234">
    <property type="entry name" value="tyrS"/>
    <property type="match status" value="1"/>
</dbReference>
<dbReference type="AlphaFoldDB" id="A0A1C5ASJ1"/>
<sequence>MTVTDSNLPHGRDSLTDDLRWRGLIQDSTGPDELRALLDDGAATFYVGFDPTAPSLHVGHLMQVTTARRLQLAGHRPLLLVGGATGQIGDPKESAERTLNPPEVVAGWVQRIRDQLAPFVSYTGENAAQLVNNLEWTGEMSVVEFLRDVGKHFPVNKMLAREVVRARLETGISFTEFSYQLLQANDFFELHRRHGCQLQYGGSDQWGNITAGVDYVRRRGAGPVQAFTTPLVTRSDGTKFGKTEGGAVWLDPEMTSPYAFYQFWVNADDRDVTRYLRYFSFRSRAELEALEKETAERPAARSAQRALAEELTTLVHGAEETRQAVAASQALFGRGSLDDLAPETLRAALSEAGLVQLTGELPDVAGLLRDSGLVGGLKEARRVITEGGAYVNNHRVTDVDATVDPADLLHGRYLVLRRGKRSFAGVELRG</sequence>
<feature type="binding site" evidence="8">
    <location>
        <position position="46"/>
    </location>
    <ligand>
        <name>L-tyrosine</name>
        <dbReference type="ChEBI" id="CHEBI:58315"/>
    </ligand>
</feature>
<comment type="subcellular location">
    <subcellularLocation>
        <location evidence="8">Cytoplasm</location>
    </subcellularLocation>
</comment>
<evidence type="ECO:0000256" key="4">
    <source>
        <dbReference type="ARBA" id="ARBA00022884"/>
    </source>
</evidence>
<comment type="subunit">
    <text evidence="8">Homodimer.</text>
</comment>
<evidence type="ECO:0000256" key="2">
    <source>
        <dbReference type="ARBA" id="ARBA00022741"/>
    </source>
</evidence>
<dbReference type="Gene3D" id="3.10.290.10">
    <property type="entry name" value="RNA-binding S4 domain"/>
    <property type="match status" value="1"/>
</dbReference>
<keyword evidence="5 8" id="KW-0648">Protein biosynthesis</keyword>
<dbReference type="InterPro" id="IPR002305">
    <property type="entry name" value="aa-tRNA-synth_Ic"/>
</dbReference>
<dbReference type="GO" id="GO:0003723">
    <property type="term" value="F:RNA binding"/>
    <property type="evidence" value="ECO:0007669"/>
    <property type="project" value="UniProtKB-KW"/>
</dbReference>
<dbReference type="InterPro" id="IPR054608">
    <property type="entry name" value="SYY-like_C"/>
</dbReference>
<keyword evidence="1 8" id="KW-0436">Ligase</keyword>
<dbReference type="SUPFAM" id="SSF55174">
    <property type="entry name" value="Alpha-L RNA-binding motif"/>
    <property type="match status" value="1"/>
</dbReference>
<evidence type="ECO:0000256" key="7">
    <source>
        <dbReference type="ARBA" id="ARBA00048248"/>
    </source>
</evidence>
<dbReference type="GO" id="GO:0006437">
    <property type="term" value="P:tyrosyl-tRNA aminoacylation"/>
    <property type="evidence" value="ECO:0007669"/>
    <property type="project" value="UniProtKB-UniRule"/>
</dbReference>
<comment type="similarity">
    <text evidence="8">Belongs to the class-I aminoacyl-tRNA synthetase family. TyrS type 1 subfamily.</text>
</comment>
<reference evidence="12" key="1">
    <citation type="submission" date="2016-06" db="EMBL/GenBank/DDBJ databases">
        <authorList>
            <person name="Varghese N."/>
            <person name="Submissions Spin"/>
        </authorList>
    </citation>
    <scope>NUCLEOTIDE SEQUENCE [LARGE SCALE GENOMIC DNA]</scope>
    <source>
        <strain evidence="12">DSM 44100</strain>
    </source>
</reference>
<name>A0A1C5ASJ1_9ACTN</name>
<evidence type="ECO:0000256" key="8">
    <source>
        <dbReference type="HAMAP-Rule" id="MF_02006"/>
    </source>
</evidence>
<dbReference type="GO" id="GO:0005829">
    <property type="term" value="C:cytosol"/>
    <property type="evidence" value="ECO:0007669"/>
    <property type="project" value="TreeGrafter"/>
</dbReference>
<dbReference type="GO" id="GO:0005524">
    <property type="term" value="F:ATP binding"/>
    <property type="evidence" value="ECO:0007669"/>
    <property type="project" value="UniProtKB-UniRule"/>
</dbReference>
<evidence type="ECO:0000313" key="11">
    <source>
        <dbReference type="EMBL" id="SCF48195.1"/>
    </source>
</evidence>
<dbReference type="InterPro" id="IPR001412">
    <property type="entry name" value="aa-tRNA-synth_I_CS"/>
</dbReference>
<evidence type="ECO:0000256" key="1">
    <source>
        <dbReference type="ARBA" id="ARBA00022598"/>
    </source>
</evidence>
<dbReference type="Pfam" id="PF22421">
    <property type="entry name" value="SYY_C-terminal"/>
    <property type="match status" value="1"/>
</dbReference>
<dbReference type="CDD" id="cd00805">
    <property type="entry name" value="TyrRS_core"/>
    <property type="match status" value="1"/>
</dbReference>
<evidence type="ECO:0000259" key="10">
    <source>
        <dbReference type="Pfam" id="PF22421"/>
    </source>
</evidence>
<feature type="binding site" evidence="8">
    <location>
        <position position="242"/>
    </location>
    <ligand>
        <name>ATP</name>
        <dbReference type="ChEBI" id="CHEBI:30616"/>
    </ligand>
</feature>
<evidence type="ECO:0000313" key="12">
    <source>
        <dbReference type="Proteomes" id="UP000198797"/>
    </source>
</evidence>
<dbReference type="FunFam" id="1.10.240.10:FF:000001">
    <property type="entry name" value="Tyrosine--tRNA ligase"/>
    <property type="match status" value="1"/>
</dbReference>
<dbReference type="EMBL" id="FMCU01000025">
    <property type="protein sequence ID" value="SCF48195.1"/>
    <property type="molecule type" value="Genomic_DNA"/>
</dbReference>
<keyword evidence="3 8" id="KW-0067">ATP-binding</keyword>
<comment type="catalytic activity">
    <reaction evidence="7 8">
        <text>tRNA(Tyr) + L-tyrosine + ATP = L-tyrosyl-tRNA(Tyr) + AMP + diphosphate + H(+)</text>
        <dbReference type="Rhea" id="RHEA:10220"/>
        <dbReference type="Rhea" id="RHEA-COMP:9706"/>
        <dbReference type="Rhea" id="RHEA-COMP:9707"/>
        <dbReference type="ChEBI" id="CHEBI:15378"/>
        <dbReference type="ChEBI" id="CHEBI:30616"/>
        <dbReference type="ChEBI" id="CHEBI:33019"/>
        <dbReference type="ChEBI" id="CHEBI:58315"/>
        <dbReference type="ChEBI" id="CHEBI:78442"/>
        <dbReference type="ChEBI" id="CHEBI:78536"/>
        <dbReference type="ChEBI" id="CHEBI:456215"/>
        <dbReference type="EC" id="6.1.1.1"/>
    </reaction>
</comment>
<dbReference type="InterPro" id="IPR002307">
    <property type="entry name" value="Tyr-tRNA-ligase"/>
</dbReference>
<dbReference type="InterPro" id="IPR014729">
    <property type="entry name" value="Rossmann-like_a/b/a_fold"/>
</dbReference>
<feature type="binding site" evidence="8">
    <location>
        <position position="179"/>
    </location>
    <ligand>
        <name>L-tyrosine</name>
        <dbReference type="ChEBI" id="CHEBI:58315"/>
    </ligand>
</feature>
<dbReference type="Proteomes" id="UP000198797">
    <property type="component" value="Unassembled WGS sequence"/>
</dbReference>
<accession>A0A1C5ASJ1</accession>
<dbReference type="InterPro" id="IPR036986">
    <property type="entry name" value="S4_RNA-bd_sf"/>
</dbReference>
<keyword evidence="8" id="KW-0963">Cytoplasm</keyword>
<dbReference type="InterPro" id="IPR024107">
    <property type="entry name" value="Tyr-tRNA-ligase_bac_1"/>
</dbReference>
<dbReference type="InterPro" id="IPR024088">
    <property type="entry name" value="Tyr-tRNA-ligase_bac-type"/>
</dbReference>
<dbReference type="SUPFAM" id="SSF52374">
    <property type="entry name" value="Nucleotidylyl transferase"/>
    <property type="match status" value="1"/>
</dbReference>
<evidence type="ECO:0000256" key="5">
    <source>
        <dbReference type="ARBA" id="ARBA00022917"/>
    </source>
</evidence>
<dbReference type="Pfam" id="PF00579">
    <property type="entry name" value="tRNA-synt_1b"/>
    <property type="match status" value="1"/>
</dbReference>
<keyword evidence="4 9" id="KW-0694">RNA-binding</keyword>
<dbReference type="Gene3D" id="1.10.240.10">
    <property type="entry name" value="Tyrosyl-Transfer RNA Synthetase"/>
    <property type="match status" value="1"/>
</dbReference>
<dbReference type="EC" id="6.1.1.1" evidence="8"/>
<feature type="domain" description="Tyrosine--tRNA ligase SYY-like C-terminal" evidence="10">
    <location>
        <begin position="355"/>
        <end position="424"/>
    </location>
</feature>
<dbReference type="PROSITE" id="PS00178">
    <property type="entry name" value="AA_TRNA_LIGASE_I"/>
    <property type="match status" value="1"/>
</dbReference>
<organism evidence="11 12">
    <name type="scientific">Micromonospora matsumotoense</name>
    <dbReference type="NCBI Taxonomy" id="121616"/>
    <lineage>
        <taxon>Bacteria</taxon>
        <taxon>Bacillati</taxon>
        <taxon>Actinomycetota</taxon>
        <taxon>Actinomycetes</taxon>
        <taxon>Micromonosporales</taxon>
        <taxon>Micromonosporaceae</taxon>
        <taxon>Micromonospora</taxon>
    </lineage>
</organism>
<keyword evidence="12" id="KW-1185">Reference proteome</keyword>